<dbReference type="GO" id="GO:0005730">
    <property type="term" value="C:nucleolus"/>
    <property type="evidence" value="ECO:0007669"/>
    <property type="project" value="UniProtKB-SubCell"/>
</dbReference>
<dbReference type="GO" id="GO:0006614">
    <property type="term" value="P:SRP-dependent cotranslational protein targeting to membrane"/>
    <property type="evidence" value="ECO:0007669"/>
    <property type="project" value="InterPro"/>
</dbReference>
<dbReference type="GeneID" id="19241972"/>
<evidence type="ECO:0000256" key="2">
    <source>
        <dbReference type="ARBA" id="ARBA00004604"/>
    </source>
</evidence>
<dbReference type="InterPro" id="IPR000626">
    <property type="entry name" value="Ubiquitin-like_dom"/>
</dbReference>
<dbReference type="InterPro" id="IPR038587">
    <property type="entry name" value="Ribosomal_eL40_sf"/>
</dbReference>
<dbReference type="Proteomes" id="UP000019373">
    <property type="component" value="Unassembled WGS sequence"/>
</dbReference>
<dbReference type="GO" id="GO:0005047">
    <property type="term" value="F:signal recognition particle binding"/>
    <property type="evidence" value="ECO:0007669"/>
    <property type="project" value="InterPro"/>
</dbReference>
<dbReference type="Pfam" id="PF16969">
    <property type="entry name" value="SRP68"/>
    <property type="match status" value="1"/>
</dbReference>
<comment type="subcellular location">
    <subcellularLocation>
        <location evidence="1">Cytoplasm</location>
    </subcellularLocation>
    <subcellularLocation>
        <location evidence="2">Nucleus</location>
        <location evidence="2">Nucleolus</location>
    </subcellularLocation>
</comment>
<dbReference type="CDD" id="cd01803">
    <property type="entry name" value="Ubl_ubiquitin"/>
    <property type="match status" value="1"/>
</dbReference>
<evidence type="ECO:0000256" key="14">
    <source>
        <dbReference type="ARBA" id="ARBA00045962"/>
    </source>
</evidence>
<dbReference type="eggNOG" id="KOG0003">
    <property type="taxonomic scope" value="Eukaryota"/>
</dbReference>
<evidence type="ECO:0000256" key="3">
    <source>
        <dbReference type="ARBA" id="ARBA00008373"/>
    </source>
</evidence>
<dbReference type="GO" id="GO:0008312">
    <property type="term" value="F:7S RNA binding"/>
    <property type="evidence" value="ECO:0007669"/>
    <property type="project" value="InterPro"/>
</dbReference>
<keyword evidence="8" id="KW-0694">RNA-binding</keyword>
<dbReference type="Gene3D" id="1.10.3450.40">
    <property type="entry name" value="Signal recognition particle, SRP68 subunit, RNA-binding domain"/>
    <property type="match status" value="1"/>
</dbReference>
<keyword evidence="10" id="KW-0733">Signal recognition particle</keyword>
<dbReference type="OrthoDB" id="10255118at2759"/>
<accession>U1GFF4</accession>
<keyword evidence="7" id="KW-1017">Isopeptide bond</keyword>
<dbReference type="InterPro" id="IPR038253">
    <property type="entry name" value="SRP68_N_sf"/>
</dbReference>
<dbReference type="PANTHER" id="PTHR12860:SF0">
    <property type="entry name" value="SIGNAL RECOGNITION PARTICLE SUBUNIT SRP68"/>
    <property type="match status" value="1"/>
</dbReference>
<dbReference type="InterPro" id="IPR019956">
    <property type="entry name" value="Ubiquitin_dom"/>
</dbReference>
<dbReference type="PANTHER" id="PTHR12860">
    <property type="entry name" value="SIGNAL RECOGNITION PARTICLE 68 KDA PROTEIN"/>
    <property type="match status" value="1"/>
</dbReference>
<dbReference type="Gene3D" id="4.10.1060.50">
    <property type="match status" value="1"/>
</dbReference>
<dbReference type="FunFam" id="4.10.1060.50:FF:000001">
    <property type="entry name" value="ubiquitin-60S ribosomal protein L40"/>
    <property type="match status" value="1"/>
</dbReference>
<evidence type="ECO:0000256" key="4">
    <source>
        <dbReference type="ARBA" id="ARBA00009352"/>
    </source>
</evidence>
<dbReference type="InterPro" id="IPR034652">
    <property type="entry name" value="SRP68-RBD"/>
</dbReference>
<name>U1GFF4_ENDPU</name>
<keyword evidence="17" id="KW-1185">Reference proteome</keyword>
<dbReference type="Gene3D" id="3.10.20.90">
    <property type="entry name" value="Phosphatidylinositol 3-kinase Catalytic Subunit, Chain A, domain 1"/>
    <property type="match status" value="1"/>
</dbReference>
<dbReference type="CDD" id="cd15481">
    <property type="entry name" value="SRP68-RBD"/>
    <property type="match status" value="1"/>
</dbReference>
<evidence type="ECO:0000256" key="13">
    <source>
        <dbReference type="ARBA" id="ARBA00029498"/>
    </source>
</evidence>
<dbReference type="SUPFAM" id="SSF54236">
    <property type="entry name" value="Ubiquitin-like"/>
    <property type="match status" value="1"/>
</dbReference>
<dbReference type="GO" id="GO:0005840">
    <property type="term" value="C:ribosome"/>
    <property type="evidence" value="ECO:0007669"/>
    <property type="project" value="UniProtKB-KW"/>
</dbReference>
<dbReference type="PRINTS" id="PR00348">
    <property type="entry name" value="UBIQUITIN"/>
</dbReference>
<dbReference type="SMART" id="SM00213">
    <property type="entry name" value="UBQ"/>
    <property type="match status" value="1"/>
</dbReference>
<keyword evidence="11" id="KW-0539">Nucleus</keyword>
<dbReference type="GO" id="GO:0000055">
    <property type="term" value="P:ribosomal large subunit export from nucleus"/>
    <property type="evidence" value="ECO:0007669"/>
    <property type="project" value="UniProtKB-ARBA"/>
</dbReference>
<dbReference type="Pfam" id="PF01020">
    <property type="entry name" value="Ribosomal_L40e"/>
    <property type="match status" value="1"/>
</dbReference>
<evidence type="ECO:0000313" key="17">
    <source>
        <dbReference type="Proteomes" id="UP000019373"/>
    </source>
</evidence>
<dbReference type="HOGENOM" id="CLU_018649_2_1_1"/>
<evidence type="ECO:0000256" key="10">
    <source>
        <dbReference type="ARBA" id="ARBA00023135"/>
    </source>
</evidence>
<evidence type="ECO:0000259" key="15">
    <source>
        <dbReference type="PROSITE" id="PS50053"/>
    </source>
</evidence>
<dbReference type="SMART" id="SM01377">
    <property type="entry name" value="Ribosomal_L40e"/>
    <property type="match status" value="1"/>
</dbReference>
<feature type="domain" description="Ubiquitin-like" evidence="15">
    <location>
        <begin position="620"/>
        <end position="692"/>
    </location>
</feature>
<reference evidence="17" key="1">
    <citation type="journal article" date="2014" name="BMC Genomics">
        <title>Genome characteristics reveal the impact of lichenization on lichen-forming fungus Endocarpon pusillum Hedwig (Verrucariales, Ascomycota).</title>
        <authorList>
            <person name="Wang Y.-Y."/>
            <person name="Liu B."/>
            <person name="Zhang X.-Y."/>
            <person name="Zhou Q.-M."/>
            <person name="Zhang T."/>
            <person name="Li H."/>
            <person name="Yu Y.-F."/>
            <person name="Zhang X.-L."/>
            <person name="Hao X.-Y."/>
            <person name="Wang M."/>
            <person name="Wang L."/>
            <person name="Wei J.-C."/>
        </authorList>
    </citation>
    <scope>NUCLEOTIDE SEQUENCE [LARGE SCALE GENOMIC DNA]</scope>
    <source>
        <strain evidence="17">Z07020 / HMAS-L-300199</strain>
    </source>
</reference>
<protein>
    <recommendedName>
        <fullName evidence="13">Signal recognition particle subunit SRP68</fullName>
    </recommendedName>
</protein>
<comment type="similarity">
    <text evidence="5">In the C-terminal section; belongs to the eukaryotic ribosomal protein eL40 family.</text>
</comment>
<dbReference type="EMBL" id="KE720765">
    <property type="protein sequence ID" value="ERF76377.1"/>
    <property type="molecule type" value="Genomic_DNA"/>
</dbReference>
<dbReference type="GO" id="GO:0016567">
    <property type="term" value="P:protein ubiquitination"/>
    <property type="evidence" value="ECO:0007669"/>
    <property type="project" value="UniProtKB-ARBA"/>
</dbReference>
<evidence type="ECO:0000256" key="9">
    <source>
        <dbReference type="ARBA" id="ARBA00022980"/>
    </source>
</evidence>
<dbReference type="RefSeq" id="XP_007786301.1">
    <property type="nucleotide sequence ID" value="XM_007788111.1"/>
</dbReference>
<dbReference type="FunFam" id="3.10.20.90:FF:000014">
    <property type="entry name" value="Ubiquitin-60S ribosomal L40 fusion"/>
    <property type="match status" value="1"/>
</dbReference>
<evidence type="ECO:0000256" key="1">
    <source>
        <dbReference type="ARBA" id="ARBA00004496"/>
    </source>
</evidence>
<dbReference type="AlphaFoldDB" id="U1GFF4"/>
<proteinExistence type="inferred from homology"/>
<comment type="function">
    <text evidence="14">Component of the ribosome, a large ribonucleoprotein complex responsible for the synthesis of proteins in the cell. The small ribosomal subunit (SSU) binds messenger RNAs (mRNAs) and translates the encoded message by selecting cognate aminoacyl-transfer RNA (tRNA) molecules. The large subunit (LSU) contains the ribosomal catalytic site termed the peptidyl transferase center (PTC), which catalyzes the formation of peptide bonds, thereby polymerizing the amino acids delivered by tRNAs into a polypeptide chain. The nascent polypeptides leave the ribosome through a tunnel in the LSU and interact with protein factors that function in enzymatic processing, targeting, and the membrane insertion of nascent chains at the exit of the ribosomal tunnel. eL40 is essential for translation of a subset of cellular transcripts, including stress response transcripts, such as DDR2.</text>
</comment>
<gene>
    <name evidence="16" type="ORF">EPUS_07084</name>
</gene>
<dbReference type="PROSITE" id="PS50053">
    <property type="entry name" value="UBIQUITIN_2"/>
    <property type="match status" value="1"/>
</dbReference>
<evidence type="ECO:0000256" key="7">
    <source>
        <dbReference type="ARBA" id="ARBA00022499"/>
    </source>
</evidence>
<sequence>MNITSYVTSERESALLVGDYSVYRAQATRRIHSLRKRMGQTTPKGRKYIPKAPVTADDIQRDHEFVNLLLMSAERAWAAAMAMKKAQSTENTQRRMPGSTKRQIYSRLSKAIQYAEHLQKCLQDKVLSCVNDTDNLEAAAYLALMRGALHFEKARWEPCIREYSVARVIYATLGSASRLDLFKDLLSNTVDPSIRYAAYQLRYSRTKAVSDIAIEGFPQSKSELLGQIKSLNPDALLTSEAAEAKGQNASYDTPSTITWRGRTVKIEDATIAQAIESADRKERELAKLHAKGQSDVRELTAAYDDVINARQEAVDATKTAIEELMSEGMDTSDTRVQSLQVTRTAVNYAVIELMVGRNRQLCGQYDGATFERTFSKRSRKPRKDGTNRVLREESTSVQVAKLRERVALYDSILQSIDAVGDLLGVAGDLSFMEELSTKRAYFRALKCLTIGRRYAILGEFRNALALYARSLELTSSVLSTHSIEETEASHGLSKLDVTSKDLQRFHGLIDGTVSQYRALVELKDLMEQQKASAKDIYVPPLVERLGEYPAEDIDLMKLVNFPPKIQPIPVKPLFFDLAWNYIDYPGRAMSGVNGAPAAPETAAEVKKEPAKKGWFGFGRFVKTLTGKTITLEVESSDTIDNVKSKIQDKEGIPPDQQRLIFAGKQLEDGRTLSDYNIQKESTLHLVLRLRGGIIEPSLKALASKYNCDKMICRKCYARLPPRATNCRKKKCGHSNQLRPKKKIK</sequence>
<dbReference type="GO" id="GO:0005786">
    <property type="term" value="C:signal recognition particle, endoplasmic reticulum targeting"/>
    <property type="evidence" value="ECO:0007669"/>
    <property type="project" value="UniProtKB-KW"/>
</dbReference>
<dbReference type="GO" id="GO:0003735">
    <property type="term" value="F:structural constituent of ribosome"/>
    <property type="evidence" value="ECO:0007669"/>
    <property type="project" value="InterPro"/>
</dbReference>
<keyword evidence="6" id="KW-0963">Cytoplasm</keyword>
<dbReference type="InterPro" id="IPR001975">
    <property type="entry name" value="Ribosomal_eL40_dom"/>
</dbReference>
<evidence type="ECO:0000313" key="16">
    <source>
        <dbReference type="EMBL" id="ERF76377.1"/>
    </source>
</evidence>
<dbReference type="OMA" id="NYDLISW"/>
<dbReference type="InterPro" id="IPR026258">
    <property type="entry name" value="SRP68"/>
</dbReference>
<dbReference type="InterPro" id="IPR029071">
    <property type="entry name" value="Ubiquitin-like_domsf"/>
</dbReference>
<dbReference type="GO" id="GO:0030942">
    <property type="term" value="F:endoplasmic reticulum signal peptide binding"/>
    <property type="evidence" value="ECO:0007669"/>
    <property type="project" value="InterPro"/>
</dbReference>
<evidence type="ECO:0000256" key="6">
    <source>
        <dbReference type="ARBA" id="ARBA00022490"/>
    </source>
</evidence>
<dbReference type="GO" id="GO:0006412">
    <property type="term" value="P:translation"/>
    <property type="evidence" value="ECO:0007669"/>
    <property type="project" value="InterPro"/>
</dbReference>
<dbReference type="InterPro" id="IPR019954">
    <property type="entry name" value="Ubiquitin_CS"/>
</dbReference>
<keyword evidence="9" id="KW-0689">Ribosomal protein</keyword>
<keyword evidence="12" id="KW-0687">Ribonucleoprotein</keyword>
<evidence type="ECO:0000256" key="8">
    <source>
        <dbReference type="ARBA" id="ARBA00022884"/>
    </source>
</evidence>
<evidence type="ECO:0000256" key="11">
    <source>
        <dbReference type="ARBA" id="ARBA00023242"/>
    </source>
</evidence>
<organism evidence="16 17">
    <name type="scientific">Endocarpon pusillum (strain Z07020 / HMAS-L-300199)</name>
    <name type="common">Lichen-forming fungus</name>
    <dbReference type="NCBI Taxonomy" id="1263415"/>
    <lineage>
        <taxon>Eukaryota</taxon>
        <taxon>Fungi</taxon>
        <taxon>Dikarya</taxon>
        <taxon>Ascomycota</taxon>
        <taxon>Pezizomycotina</taxon>
        <taxon>Eurotiomycetes</taxon>
        <taxon>Chaetothyriomycetidae</taxon>
        <taxon>Verrucariales</taxon>
        <taxon>Verrucariaceae</taxon>
        <taxon>Endocarpon</taxon>
    </lineage>
</organism>
<evidence type="ECO:0000256" key="5">
    <source>
        <dbReference type="ARBA" id="ARBA00010570"/>
    </source>
</evidence>
<comment type="similarity">
    <text evidence="3">In the N-terminal section; belongs to the ubiquitin family.</text>
</comment>
<dbReference type="PROSITE" id="PS00299">
    <property type="entry name" value="UBIQUITIN_1"/>
    <property type="match status" value="1"/>
</dbReference>
<dbReference type="Pfam" id="PF00240">
    <property type="entry name" value="ubiquitin"/>
    <property type="match status" value="1"/>
</dbReference>
<evidence type="ECO:0000256" key="12">
    <source>
        <dbReference type="ARBA" id="ARBA00023274"/>
    </source>
</evidence>
<comment type="similarity">
    <text evidence="4">Belongs to the SRP68 family.</text>
</comment>
<dbReference type="eggNOG" id="KOG2460">
    <property type="taxonomic scope" value="Eukaryota"/>
</dbReference>